<dbReference type="InterPro" id="IPR012312">
    <property type="entry name" value="Hemerythrin-like"/>
</dbReference>
<evidence type="ECO:0000259" key="1">
    <source>
        <dbReference type="Pfam" id="PF01814"/>
    </source>
</evidence>
<organism evidence="2 3">
    <name type="scientific">Paludibacterium denitrificans</name>
    <dbReference type="NCBI Taxonomy" id="2675226"/>
    <lineage>
        <taxon>Bacteria</taxon>
        <taxon>Pseudomonadati</taxon>
        <taxon>Pseudomonadota</taxon>
        <taxon>Betaproteobacteria</taxon>
        <taxon>Neisseriales</taxon>
        <taxon>Chromobacteriaceae</taxon>
        <taxon>Paludibacterium</taxon>
    </lineage>
</organism>
<dbReference type="PANTHER" id="PTHR39966:SF3">
    <property type="entry name" value="DUF438 DOMAIN-CONTAINING PROTEIN"/>
    <property type="match status" value="1"/>
</dbReference>
<evidence type="ECO:0000313" key="2">
    <source>
        <dbReference type="EMBL" id="MTD32293.1"/>
    </source>
</evidence>
<keyword evidence="3" id="KW-1185">Reference proteome</keyword>
<dbReference type="RefSeq" id="WP_230368644.1">
    <property type="nucleotide sequence ID" value="NZ_WLYX01000001.1"/>
</dbReference>
<evidence type="ECO:0000313" key="3">
    <source>
        <dbReference type="Proteomes" id="UP000446658"/>
    </source>
</evidence>
<protein>
    <submittedName>
        <fullName evidence="2">Hemerythrin domain-containing protein</fullName>
    </submittedName>
</protein>
<dbReference type="AlphaFoldDB" id="A0A844G7L5"/>
<dbReference type="Proteomes" id="UP000446658">
    <property type="component" value="Unassembled WGS sequence"/>
</dbReference>
<name>A0A844G7L5_9NEIS</name>
<comment type="caution">
    <text evidence="2">The sequence shown here is derived from an EMBL/GenBank/DDBJ whole genome shotgun (WGS) entry which is preliminary data.</text>
</comment>
<sequence>MNAIARLTQQHRDCDDILASAEQAVRSGNWNRARQICQVLNVEIEQHFQLEEDQVFPAFEAATGIDSGPTEMMRCEHNEIRQLLQDMADAVNGEDARAWLGHSETLLILTQQHNMKEENILYPMCSQHIVNFEQLVPSGEYA</sequence>
<proteinExistence type="predicted"/>
<accession>A0A844G7L5</accession>
<feature type="domain" description="Hemerythrin-like" evidence="1">
    <location>
        <begin position="3"/>
        <end position="125"/>
    </location>
</feature>
<dbReference type="Gene3D" id="1.20.120.520">
    <property type="entry name" value="nmb1532 protein domain like"/>
    <property type="match status" value="1"/>
</dbReference>
<dbReference type="PANTHER" id="PTHR39966">
    <property type="entry name" value="BLL2471 PROTEIN-RELATED"/>
    <property type="match status" value="1"/>
</dbReference>
<dbReference type="GO" id="GO:0005886">
    <property type="term" value="C:plasma membrane"/>
    <property type="evidence" value="ECO:0007669"/>
    <property type="project" value="TreeGrafter"/>
</dbReference>
<gene>
    <name evidence="2" type="ORF">GKE73_00240</name>
</gene>
<dbReference type="Pfam" id="PF01814">
    <property type="entry name" value="Hemerythrin"/>
    <property type="match status" value="1"/>
</dbReference>
<reference evidence="2 3" key="1">
    <citation type="submission" date="2019-11" db="EMBL/GenBank/DDBJ databases">
        <title>Draft genome sequence of Paludibacterium sp. dN18-1.</title>
        <authorList>
            <person name="Im W.-T."/>
        </authorList>
    </citation>
    <scope>NUCLEOTIDE SEQUENCE [LARGE SCALE GENOMIC DNA]</scope>
    <source>
        <strain evidence="3">dN 18-1</strain>
    </source>
</reference>
<dbReference type="EMBL" id="WLYX01000001">
    <property type="protein sequence ID" value="MTD32293.1"/>
    <property type="molecule type" value="Genomic_DNA"/>
</dbReference>